<name>A0A371ESE8_MUCPR</name>
<evidence type="ECO:0000313" key="3">
    <source>
        <dbReference type="Proteomes" id="UP000257109"/>
    </source>
</evidence>
<dbReference type="Proteomes" id="UP000257109">
    <property type="component" value="Unassembled WGS sequence"/>
</dbReference>
<evidence type="ECO:0000256" key="1">
    <source>
        <dbReference type="SAM" id="MobiDB-lite"/>
    </source>
</evidence>
<dbReference type="OrthoDB" id="2732387at2759"/>
<feature type="region of interest" description="Disordered" evidence="1">
    <location>
        <begin position="163"/>
        <end position="215"/>
    </location>
</feature>
<dbReference type="AlphaFoldDB" id="A0A371ESE8"/>
<feature type="non-terminal residue" evidence="2">
    <location>
        <position position="1"/>
    </location>
</feature>
<sequence>MTKPIKSRNYSYRSWRRYALRIMRTPESTRKRILRKEFKVNQKVLLFNSWLKLIAGKLRSRWDGPFVVIYGVVNEHQLKPYYEDLILSSNEGEVEVLTLIEPVILEDILDETLEPPHLKPEVIEKFNPVSFPNENLDFAQECKKSKERANEVNEVVVLTKTKPSRPSLPHRLHDADSIINSPNVDSNLEVESIPDVDSRPEVDSISGTDSTGLTP</sequence>
<organism evidence="2 3">
    <name type="scientific">Mucuna pruriens</name>
    <name type="common">Velvet bean</name>
    <name type="synonym">Dolichos pruriens</name>
    <dbReference type="NCBI Taxonomy" id="157652"/>
    <lineage>
        <taxon>Eukaryota</taxon>
        <taxon>Viridiplantae</taxon>
        <taxon>Streptophyta</taxon>
        <taxon>Embryophyta</taxon>
        <taxon>Tracheophyta</taxon>
        <taxon>Spermatophyta</taxon>
        <taxon>Magnoliopsida</taxon>
        <taxon>eudicotyledons</taxon>
        <taxon>Gunneridae</taxon>
        <taxon>Pentapetalae</taxon>
        <taxon>rosids</taxon>
        <taxon>fabids</taxon>
        <taxon>Fabales</taxon>
        <taxon>Fabaceae</taxon>
        <taxon>Papilionoideae</taxon>
        <taxon>50 kb inversion clade</taxon>
        <taxon>NPAAA clade</taxon>
        <taxon>indigoferoid/millettioid clade</taxon>
        <taxon>Phaseoleae</taxon>
        <taxon>Mucuna</taxon>
    </lineage>
</organism>
<proteinExistence type="predicted"/>
<reference evidence="2" key="1">
    <citation type="submission" date="2018-05" db="EMBL/GenBank/DDBJ databases">
        <title>Draft genome of Mucuna pruriens seed.</title>
        <authorList>
            <person name="Nnadi N.E."/>
            <person name="Vos R."/>
            <person name="Hasami M.H."/>
            <person name="Devisetty U.K."/>
            <person name="Aguiy J.C."/>
        </authorList>
    </citation>
    <scope>NUCLEOTIDE SEQUENCE [LARGE SCALE GENOMIC DNA]</scope>
    <source>
        <strain evidence="2">JCA_2017</strain>
    </source>
</reference>
<accession>A0A371ESE8</accession>
<dbReference type="EMBL" id="QJKJ01012316">
    <property type="protein sequence ID" value="RDX68978.1"/>
    <property type="molecule type" value="Genomic_DNA"/>
</dbReference>
<keyword evidence="3" id="KW-1185">Reference proteome</keyword>
<protein>
    <submittedName>
        <fullName evidence="2">Uncharacterized protein</fullName>
    </submittedName>
</protein>
<gene>
    <name evidence="2" type="ORF">CR513_51969</name>
</gene>
<comment type="caution">
    <text evidence="2">The sequence shown here is derived from an EMBL/GenBank/DDBJ whole genome shotgun (WGS) entry which is preliminary data.</text>
</comment>
<evidence type="ECO:0000313" key="2">
    <source>
        <dbReference type="EMBL" id="RDX68978.1"/>
    </source>
</evidence>
<feature type="compositionally biased region" description="Polar residues" evidence="1">
    <location>
        <begin position="205"/>
        <end position="215"/>
    </location>
</feature>